<protein>
    <submittedName>
        <fullName evidence="6">LysR family transcriptional regulator</fullName>
    </submittedName>
</protein>
<dbReference type="GO" id="GO:0003700">
    <property type="term" value="F:DNA-binding transcription factor activity"/>
    <property type="evidence" value="ECO:0007669"/>
    <property type="project" value="InterPro"/>
</dbReference>
<keyword evidence="3" id="KW-0238">DNA-binding</keyword>
<dbReference type="GO" id="GO:0043565">
    <property type="term" value="F:sequence-specific DNA binding"/>
    <property type="evidence" value="ECO:0007669"/>
    <property type="project" value="TreeGrafter"/>
</dbReference>
<dbReference type="InterPro" id="IPR005119">
    <property type="entry name" value="LysR_subst-bd"/>
</dbReference>
<dbReference type="InterPro" id="IPR000847">
    <property type="entry name" value="LysR_HTH_N"/>
</dbReference>
<keyword evidence="2" id="KW-0805">Transcription regulation</keyword>
<feature type="domain" description="HTH lysR-type" evidence="5">
    <location>
        <begin position="1"/>
        <end position="60"/>
    </location>
</feature>
<organism evidence="6 7">
    <name type="scientific">Gemmobacter aquaticus</name>
    <dbReference type="NCBI Taxonomy" id="490185"/>
    <lineage>
        <taxon>Bacteria</taxon>
        <taxon>Pseudomonadati</taxon>
        <taxon>Pseudomonadota</taxon>
        <taxon>Alphaproteobacteria</taxon>
        <taxon>Rhodobacterales</taxon>
        <taxon>Paracoccaceae</taxon>
        <taxon>Gemmobacter</taxon>
    </lineage>
</organism>
<evidence type="ECO:0000256" key="3">
    <source>
        <dbReference type="ARBA" id="ARBA00023125"/>
    </source>
</evidence>
<dbReference type="AlphaFoldDB" id="A0A918DCS3"/>
<dbReference type="GO" id="GO:0009089">
    <property type="term" value="P:lysine biosynthetic process via diaminopimelate"/>
    <property type="evidence" value="ECO:0007669"/>
    <property type="project" value="TreeGrafter"/>
</dbReference>
<dbReference type="Gene3D" id="3.40.190.290">
    <property type="match status" value="1"/>
</dbReference>
<dbReference type="PRINTS" id="PR00039">
    <property type="entry name" value="HTHLYSR"/>
</dbReference>
<dbReference type="GO" id="GO:0010628">
    <property type="term" value="P:positive regulation of gene expression"/>
    <property type="evidence" value="ECO:0007669"/>
    <property type="project" value="TreeGrafter"/>
</dbReference>
<dbReference type="NCBIfam" id="NF008239">
    <property type="entry name" value="PRK11013.1"/>
    <property type="match status" value="1"/>
</dbReference>
<evidence type="ECO:0000313" key="7">
    <source>
        <dbReference type="Proteomes" id="UP000598196"/>
    </source>
</evidence>
<accession>A0A918DCS3</accession>
<dbReference type="Proteomes" id="UP000598196">
    <property type="component" value="Unassembled WGS sequence"/>
</dbReference>
<dbReference type="PANTHER" id="PTHR30427">
    <property type="entry name" value="TRANSCRIPTIONAL ACTIVATOR PROTEIN LYSR"/>
    <property type="match status" value="1"/>
</dbReference>
<gene>
    <name evidence="6" type="primary">lysR</name>
    <name evidence="6" type="ORF">GCM10010991_21900</name>
</gene>
<evidence type="ECO:0000259" key="5">
    <source>
        <dbReference type="PROSITE" id="PS50931"/>
    </source>
</evidence>
<dbReference type="SUPFAM" id="SSF46785">
    <property type="entry name" value="Winged helix' DNA-binding domain"/>
    <property type="match status" value="1"/>
</dbReference>
<dbReference type="Pfam" id="PF03466">
    <property type="entry name" value="LysR_substrate"/>
    <property type="match status" value="1"/>
</dbReference>
<dbReference type="EMBL" id="BMLP01000003">
    <property type="protein sequence ID" value="GGO33077.1"/>
    <property type="molecule type" value="Genomic_DNA"/>
</dbReference>
<proteinExistence type="inferred from homology"/>
<dbReference type="Gene3D" id="1.10.10.10">
    <property type="entry name" value="Winged helix-like DNA-binding domain superfamily/Winged helix DNA-binding domain"/>
    <property type="match status" value="1"/>
</dbReference>
<comment type="similarity">
    <text evidence="1">Belongs to the LysR transcriptional regulatory family.</text>
</comment>
<dbReference type="InterPro" id="IPR036390">
    <property type="entry name" value="WH_DNA-bd_sf"/>
</dbReference>
<dbReference type="RefSeq" id="WP_146286893.1">
    <property type="nucleotide sequence ID" value="NZ_BMLP01000003.1"/>
</dbReference>
<keyword evidence="7" id="KW-1185">Reference proteome</keyword>
<evidence type="ECO:0000256" key="4">
    <source>
        <dbReference type="ARBA" id="ARBA00023163"/>
    </source>
</evidence>
<dbReference type="OrthoDB" id="8479870at2"/>
<name>A0A918DCS3_9RHOB</name>
<reference evidence="6 7" key="1">
    <citation type="journal article" date="2014" name="Int. J. Syst. Evol. Microbiol.">
        <title>Complete genome sequence of Corynebacterium casei LMG S-19264T (=DSM 44701T), isolated from a smear-ripened cheese.</title>
        <authorList>
            <consortium name="US DOE Joint Genome Institute (JGI-PGF)"/>
            <person name="Walter F."/>
            <person name="Albersmeier A."/>
            <person name="Kalinowski J."/>
            <person name="Ruckert C."/>
        </authorList>
    </citation>
    <scope>NUCLEOTIDE SEQUENCE [LARGE SCALE GENOMIC DNA]</scope>
    <source>
        <strain evidence="6 7">CGMCC 1.7029</strain>
    </source>
</reference>
<dbReference type="PANTHER" id="PTHR30427:SF1">
    <property type="entry name" value="TRANSCRIPTIONAL ACTIVATOR PROTEIN LYSR"/>
    <property type="match status" value="1"/>
</dbReference>
<dbReference type="SUPFAM" id="SSF53850">
    <property type="entry name" value="Periplasmic binding protein-like II"/>
    <property type="match status" value="1"/>
</dbReference>
<dbReference type="InterPro" id="IPR036388">
    <property type="entry name" value="WH-like_DNA-bd_sf"/>
</dbReference>
<keyword evidence="4" id="KW-0804">Transcription</keyword>
<comment type="caution">
    <text evidence="6">The sequence shown here is derived from an EMBL/GenBank/DDBJ whole genome shotgun (WGS) entry which is preliminary data.</text>
</comment>
<dbReference type="PROSITE" id="PS50931">
    <property type="entry name" value="HTH_LYSR"/>
    <property type="match status" value="1"/>
</dbReference>
<evidence type="ECO:0000313" key="6">
    <source>
        <dbReference type="EMBL" id="GGO33077.1"/>
    </source>
</evidence>
<evidence type="ECO:0000256" key="1">
    <source>
        <dbReference type="ARBA" id="ARBA00009437"/>
    </source>
</evidence>
<sequence length="330" mass="35945">MKLNQRQIEVFHAVMQNKSITAAAARLGSSQPTLSRELREIENRLGFDLFLRFGRRLTPTEQALMLHDVVLRSFIGLDEISRAAAAIRSRNAASFRVACIPAHADSIIPRVIQRVQGQRPAINFSIHSQEESALRHEMTTQVFDLCLAENLLDPDAAGSEVIVTGNMVCALPQGHPLTARAVLRPEDFAGQPNIFFNQNDPYRHKLDAVFHEADVTRTYAGETTTAASVCAMVAAGLGIAIINPLTAASQCGGPVVFRRFSVALPYQLALWSPVRSTRQAPIRRFIAALHETASVMAAELESHLAQPMSWRAAEDVGGAERLSSGATGCV</sequence>
<evidence type="ECO:0000256" key="2">
    <source>
        <dbReference type="ARBA" id="ARBA00023015"/>
    </source>
</evidence>
<dbReference type="Pfam" id="PF00126">
    <property type="entry name" value="HTH_1"/>
    <property type="match status" value="1"/>
</dbReference>